<protein>
    <recommendedName>
        <fullName evidence="3">DUF3800 domain-containing protein</fullName>
    </recommendedName>
</protein>
<evidence type="ECO:0000313" key="2">
    <source>
        <dbReference type="Proteomes" id="UP000193749"/>
    </source>
</evidence>
<dbReference type="EMBL" id="MLJI01000002">
    <property type="protein sequence ID" value="ORM90351.1"/>
    <property type="molecule type" value="Genomic_DNA"/>
</dbReference>
<evidence type="ECO:0000313" key="1">
    <source>
        <dbReference type="EMBL" id="ORM90351.1"/>
    </source>
</evidence>
<keyword evidence="2" id="KW-1185">Reference proteome</keyword>
<dbReference type="Pfam" id="PF12686">
    <property type="entry name" value="DUF3800"/>
    <property type="match status" value="1"/>
</dbReference>
<gene>
    <name evidence="1" type="ORF">HA50_26415</name>
</gene>
<proteinExistence type="predicted"/>
<accession>A0A1X1EN61</accession>
<organism evidence="1 2">
    <name type="scientific">Pantoea cypripedii</name>
    <name type="common">Pectobacterium cypripedii</name>
    <name type="synonym">Erwinia cypripedii</name>
    <dbReference type="NCBI Taxonomy" id="55209"/>
    <lineage>
        <taxon>Bacteria</taxon>
        <taxon>Pseudomonadati</taxon>
        <taxon>Pseudomonadota</taxon>
        <taxon>Gammaproteobacteria</taxon>
        <taxon>Enterobacterales</taxon>
        <taxon>Erwiniaceae</taxon>
        <taxon>Pantoea</taxon>
    </lineage>
</organism>
<dbReference type="Proteomes" id="UP000193749">
    <property type="component" value="Unassembled WGS sequence"/>
</dbReference>
<reference evidence="1 2" key="1">
    <citation type="journal article" date="2017" name="Antonie Van Leeuwenhoek">
        <title>Phylogenomic resolution of the bacterial genus Pantoea and its relationship with Erwinia and Tatumella.</title>
        <authorList>
            <person name="Palmer M."/>
            <person name="Steenkamp E.T."/>
            <person name="Coetzee M.P."/>
            <person name="Chan W.Y."/>
            <person name="van Zyl E."/>
            <person name="De Maayer P."/>
            <person name="Coutinho T.A."/>
            <person name="Blom J."/>
            <person name="Smits T.H."/>
            <person name="Duffy B."/>
            <person name="Venter S.N."/>
        </authorList>
    </citation>
    <scope>NUCLEOTIDE SEQUENCE [LARGE SCALE GENOMIC DNA]</scope>
    <source>
        <strain evidence="1 2">LMG 2657</strain>
    </source>
</reference>
<sequence>MDESGFTGGDLLNKTQPFQCASALSISPDDARHLIRQHFPKLKAPELKFSSLIKRDTNLKPLYELQRDILTNFPCVSCVADKKFILILLFVTHAVEPWHHARGYDLLSSGRHFLLASWAYFAGPALLGNDFERILRHFQHAMKMKTLAAVQELITAVRSVNWFVMEDFLGPLAAEDSACVGEIMDAHTSTDAAFIILNALISRTELMAAGAYCIEHDRSKNLLQYHDYLLRFIRYEQPAEFRLSELASISYPLKLSDVSQVDSLDSPGVQLCDVLAGGCLRALRDLIRDGRPGFYSPVKLYEDRHLIHFLPSENLEQERAFRQGGQNAAYVDFVGRMLGV</sequence>
<comment type="caution">
    <text evidence="1">The sequence shown here is derived from an EMBL/GenBank/DDBJ whole genome shotgun (WGS) entry which is preliminary data.</text>
</comment>
<dbReference type="InterPro" id="IPR024524">
    <property type="entry name" value="DUF3800"/>
</dbReference>
<dbReference type="AlphaFoldDB" id="A0A1X1EN61"/>
<evidence type="ECO:0008006" key="3">
    <source>
        <dbReference type="Google" id="ProtNLM"/>
    </source>
</evidence>
<name>A0A1X1EN61_PANCY</name>